<dbReference type="OrthoDB" id="8026672at2759"/>
<protein>
    <submittedName>
        <fullName evidence="2">Uncharacterized protein</fullName>
    </submittedName>
</protein>
<reference evidence="2 3" key="1">
    <citation type="journal article" date="2015" name="Nat. Commun.">
        <title>Lucilia cuprina genome unlocks parasitic fly biology to underpin future interventions.</title>
        <authorList>
            <person name="Anstead C.A."/>
            <person name="Korhonen P.K."/>
            <person name="Young N.D."/>
            <person name="Hall R.S."/>
            <person name="Jex A.R."/>
            <person name="Murali S.C."/>
            <person name="Hughes D.S."/>
            <person name="Lee S.F."/>
            <person name="Perry T."/>
            <person name="Stroehlein A.J."/>
            <person name="Ansell B.R."/>
            <person name="Breugelmans B."/>
            <person name="Hofmann A."/>
            <person name="Qu J."/>
            <person name="Dugan S."/>
            <person name="Lee S.L."/>
            <person name="Chao H."/>
            <person name="Dinh H."/>
            <person name="Han Y."/>
            <person name="Doddapaneni H.V."/>
            <person name="Worley K.C."/>
            <person name="Muzny D.M."/>
            <person name="Ioannidis P."/>
            <person name="Waterhouse R.M."/>
            <person name="Zdobnov E.M."/>
            <person name="James P.J."/>
            <person name="Bagnall N.H."/>
            <person name="Kotze A.C."/>
            <person name="Gibbs R.A."/>
            <person name="Richards S."/>
            <person name="Batterham P."/>
            <person name="Gasser R.B."/>
        </authorList>
    </citation>
    <scope>NUCLEOTIDE SEQUENCE [LARGE SCALE GENOMIC DNA]</scope>
    <source>
        <strain evidence="2 3">LS</strain>
        <tissue evidence="2">Full body</tissue>
    </source>
</reference>
<comment type="caution">
    <text evidence="2">The sequence shown here is derived from an EMBL/GenBank/DDBJ whole genome shotgun (WGS) entry which is preliminary data.</text>
</comment>
<accession>A0A0L0C6U3</accession>
<keyword evidence="1" id="KW-0732">Signal</keyword>
<name>A0A0L0C6U3_LUCCU</name>
<feature type="chain" id="PRO_5005535628" evidence="1">
    <location>
        <begin position="28"/>
        <end position="252"/>
    </location>
</feature>
<dbReference type="Proteomes" id="UP000037069">
    <property type="component" value="Unassembled WGS sequence"/>
</dbReference>
<sequence>MIFKQRNLFFVIVLIHLSGKYFKLTQANSIFRFGFDFGLNLNENSFKTSFKIGDNEESKEITTAKYSSYFTESPATVVSPVLTDIWSKQAQLYATAHDKLQATRVAVTQLKNEILVVVGRSDFIAAKVKLMTRYLNKVNTVLANNTADTSSTATAAANNDNGAVAVVGGHDNDAAANRFLILQDYVQLVDDLRAPPTSAEGGERSLDYMVMKLGLEKHKLIELQTQILLEVLQAMETWQTYVKKQLVDVVTV</sequence>
<keyword evidence="3" id="KW-1185">Reference proteome</keyword>
<evidence type="ECO:0000313" key="2">
    <source>
        <dbReference type="EMBL" id="KNC28133.1"/>
    </source>
</evidence>
<organism evidence="2 3">
    <name type="scientific">Lucilia cuprina</name>
    <name type="common">Green bottle fly</name>
    <name type="synonym">Australian sheep blowfly</name>
    <dbReference type="NCBI Taxonomy" id="7375"/>
    <lineage>
        <taxon>Eukaryota</taxon>
        <taxon>Metazoa</taxon>
        <taxon>Ecdysozoa</taxon>
        <taxon>Arthropoda</taxon>
        <taxon>Hexapoda</taxon>
        <taxon>Insecta</taxon>
        <taxon>Pterygota</taxon>
        <taxon>Neoptera</taxon>
        <taxon>Endopterygota</taxon>
        <taxon>Diptera</taxon>
        <taxon>Brachycera</taxon>
        <taxon>Muscomorpha</taxon>
        <taxon>Oestroidea</taxon>
        <taxon>Calliphoridae</taxon>
        <taxon>Luciliinae</taxon>
        <taxon>Lucilia</taxon>
    </lineage>
</organism>
<dbReference type="EMBL" id="JRES01000819">
    <property type="protein sequence ID" value="KNC28133.1"/>
    <property type="molecule type" value="Genomic_DNA"/>
</dbReference>
<evidence type="ECO:0000256" key="1">
    <source>
        <dbReference type="SAM" id="SignalP"/>
    </source>
</evidence>
<feature type="signal peptide" evidence="1">
    <location>
        <begin position="1"/>
        <end position="27"/>
    </location>
</feature>
<gene>
    <name evidence="2" type="ORF">FF38_04350</name>
</gene>
<evidence type="ECO:0000313" key="3">
    <source>
        <dbReference type="Proteomes" id="UP000037069"/>
    </source>
</evidence>
<proteinExistence type="predicted"/>
<dbReference type="AlphaFoldDB" id="A0A0L0C6U3"/>